<proteinExistence type="predicted"/>
<evidence type="ECO:0000313" key="1">
    <source>
        <dbReference type="EMBL" id="JAE01276.1"/>
    </source>
</evidence>
<dbReference type="EMBL" id="GBRH01196620">
    <property type="protein sequence ID" value="JAE01276.1"/>
    <property type="molecule type" value="Transcribed_RNA"/>
</dbReference>
<reference evidence="1" key="1">
    <citation type="submission" date="2014-09" db="EMBL/GenBank/DDBJ databases">
        <authorList>
            <person name="Magalhaes I.L.F."/>
            <person name="Oliveira U."/>
            <person name="Santos F.R."/>
            <person name="Vidigal T.H.D.A."/>
            <person name="Brescovit A.D."/>
            <person name="Santos A.J."/>
        </authorList>
    </citation>
    <scope>NUCLEOTIDE SEQUENCE</scope>
    <source>
        <tissue evidence="1">Shoot tissue taken approximately 20 cm above the soil surface</tissue>
    </source>
</reference>
<dbReference type="AlphaFoldDB" id="A0A0A9ETR6"/>
<sequence length="62" mass="7148">MGKKFTFPDANPAYPMPPLYSLVADARRAKNARTKQYKMMKHTRALPFESQCFGNVECYCAR</sequence>
<protein>
    <submittedName>
        <fullName evidence="1">Uncharacterized protein</fullName>
    </submittedName>
</protein>
<reference evidence="1" key="2">
    <citation type="journal article" date="2015" name="Data Brief">
        <title>Shoot transcriptome of the giant reed, Arundo donax.</title>
        <authorList>
            <person name="Barrero R.A."/>
            <person name="Guerrero F.D."/>
            <person name="Moolhuijzen P."/>
            <person name="Goolsby J.A."/>
            <person name="Tidwell J."/>
            <person name="Bellgard S.E."/>
            <person name="Bellgard M.I."/>
        </authorList>
    </citation>
    <scope>NUCLEOTIDE SEQUENCE</scope>
    <source>
        <tissue evidence="1">Shoot tissue taken approximately 20 cm above the soil surface</tissue>
    </source>
</reference>
<name>A0A0A9ETR6_ARUDO</name>
<organism evidence="1">
    <name type="scientific">Arundo donax</name>
    <name type="common">Giant reed</name>
    <name type="synonym">Donax arundinaceus</name>
    <dbReference type="NCBI Taxonomy" id="35708"/>
    <lineage>
        <taxon>Eukaryota</taxon>
        <taxon>Viridiplantae</taxon>
        <taxon>Streptophyta</taxon>
        <taxon>Embryophyta</taxon>
        <taxon>Tracheophyta</taxon>
        <taxon>Spermatophyta</taxon>
        <taxon>Magnoliopsida</taxon>
        <taxon>Liliopsida</taxon>
        <taxon>Poales</taxon>
        <taxon>Poaceae</taxon>
        <taxon>PACMAD clade</taxon>
        <taxon>Arundinoideae</taxon>
        <taxon>Arundineae</taxon>
        <taxon>Arundo</taxon>
    </lineage>
</organism>
<accession>A0A0A9ETR6</accession>